<dbReference type="InterPro" id="IPR006564">
    <property type="entry name" value="Znf_PMZ"/>
</dbReference>
<gene>
    <name evidence="8" type="ORF">HanXRQr2_Chr15g0707201</name>
</gene>
<evidence type="ECO:0000313" key="9">
    <source>
        <dbReference type="Proteomes" id="UP000215914"/>
    </source>
</evidence>
<feature type="domain" description="CCHC-type" evidence="6">
    <location>
        <begin position="181"/>
        <end position="196"/>
    </location>
</feature>
<dbReference type="Gramene" id="mRNA:HanXRQr2_Chr15g0707201">
    <property type="protein sequence ID" value="mRNA:HanXRQr2_Chr15g0707201"/>
    <property type="gene ID" value="HanXRQr2_Chr15g0707201"/>
</dbReference>
<name>A0A9K3E260_HELAN</name>
<dbReference type="InterPro" id="IPR007527">
    <property type="entry name" value="Znf_SWIM"/>
</dbReference>
<evidence type="ECO:0000313" key="8">
    <source>
        <dbReference type="EMBL" id="KAF5765734.1"/>
    </source>
</evidence>
<dbReference type="PROSITE" id="PS50158">
    <property type="entry name" value="ZF_CCHC"/>
    <property type="match status" value="2"/>
</dbReference>
<dbReference type="EMBL" id="MNCJ02000330">
    <property type="protein sequence ID" value="KAF5765734.1"/>
    <property type="molecule type" value="Genomic_DNA"/>
</dbReference>
<comment type="caution">
    <text evidence="8">The sequence shown here is derived from an EMBL/GenBank/DDBJ whole genome shotgun (WGS) entry which is preliminary data.</text>
</comment>
<keyword evidence="9" id="KW-1185">Reference proteome</keyword>
<feature type="domain" description="SWIM-type" evidence="7">
    <location>
        <begin position="7"/>
        <end position="48"/>
    </location>
</feature>
<dbReference type="AlphaFoldDB" id="A0A9K3E260"/>
<proteinExistence type="predicted"/>
<feature type="compositionally biased region" description="Basic and acidic residues" evidence="5">
    <location>
        <begin position="115"/>
        <end position="131"/>
    </location>
</feature>
<feature type="region of interest" description="Disordered" evidence="5">
    <location>
        <begin position="154"/>
        <end position="219"/>
    </location>
</feature>
<dbReference type="SMART" id="SM00575">
    <property type="entry name" value="ZnF_PMZ"/>
    <property type="match status" value="1"/>
</dbReference>
<protein>
    <submittedName>
        <fullName evidence="8">Transcription factor interactor and regulator CCHC(Zn) family</fullName>
    </submittedName>
</protein>
<keyword evidence="3" id="KW-0862">Zinc</keyword>
<evidence type="ECO:0000259" key="6">
    <source>
        <dbReference type="PROSITE" id="PS50158"/>
    </source>
</evidence>
<dbReference type="Pfam" id="PF04434">
    <property type="entry name" value="SWIM"/>
    <property type="match status" value="1"/>
</dbReference>
<evidence type="ECO:0000256" key="5">
    <source>
        <dbReference type="SAM" id="MobiDB-lite"/>
    </source>
</evidence>
<reference evidence="8" key="1">
    <citation type="journal article" date="2017" name="Nature">
        <title>The sunflower genome provides insights into oil metabolism, flowering and Asterid evolution.</title>
        <authorList>
            <person name="Badouin H."/>
            <person name="Gouzy J."/>
            <person name="Grassa C.J."/>
            <person name="Murat F."/>
            <person name="Staton S.E."/>
            <person name="Cottret L."/>
            <person name="Lelandais-Briere C."/>
            <person name="Owens G.L."/>
            <person name="Carrere S."/>
            <person name="Mayjonade B."/>
            <person name="Legrand L."/>
            <person name="Gill N."/>
            <person name="Kane N.C."/>
            <person name="Bowers J.E."/>
            <person name="Hubner S."/>
            <person name="Bellec A."/>
            <person name="Berard A."/>
            <person name="Berges H."/>
            <person name="Blanchet N."/>
            <person name="Boniface M.C."/>
            <person name="Brunel D."/>
            <person name="Catrice O."/>
            <person name="Chaidir N."/>
            <person name="Claudel C."/>
            <person name="Donnadieu C."/>
            <person name="Faraut T."/>
            <person name="Fievet G."/>
            <person name="Helmstetter N."/>
            <person name="King M."/>
            <person name="Knapp S.J."/>
            <person name="Lai Z."/>
            <person name="Le Paslier M.C."/>
            <person name="Lippi Y."/>
            <person name="Lorenzon L."/>
            <person name="Mandel J.R."/>
            <person name="Marage G."/>
            <person name="Marchand G."/>
            <person name="Marquand E."/>
            <person name="Bret-Mestries E."/>
            <person name="Morien E."/>
            <person name="Nambeesan S."/>
            <person name="Nguyen T."/>
            <person name="Pegot-Espagnet P."/>
            <person name="Pouilly N."/>
            <person name="Raftis F."/>
            <person name="Sallet E."/>
            <person name="Schiex T."/>
            <person name="Thomas J."/>
            <person name="Vandecasteele C."/>
            <person name="Vares D."/>
            <person name="Vear F."/>
            <person name="Vautrin S."/>
            <person name="Crespi M."/>
            <person name="Mangin B."/>
            <person name="Burke J.M."/>
            <person name="Salse J."/>
            <person name="Munos S."/>
            <person name="Vincourt P."/>
            <person name="Rieseberg L.H."/>
            <person name="Langlade N.B."/>
        </authorList>
    </citation>
    <scope>NUCLEOTIDE SEQUENCE</scope>
    <source>
        <tissue evidence="8">Leaves</tissue>
    </source>
</reference>
<keyword evidence="1" id="KW-0479">Metal-binding</keyword>
<dbReference type="GO" id="GO:0008270">
    <property type="term" value="F:zinc ion binding"/>
    <property type="evidence" value="ECO:0007669"/>
    <property type="project" value="UniProtKB-KW"/>
</dbReference>
<feature type="region of interest" description="Disordered" evidence="5">
    <location>
        <begin position="96"/>
        <end position="132"/>
    </location>
</feature>
<keyword evidence="2 4" id="KW-0863">Zinc-finger</keyword>
<dbReference type="InterPro" id="IPR001878">
    <property type="entry name" value="Znf_CCHC"/>
</dbReference>
<sequence length="219" mass="24018">MVDAVQYQVNSSRSQCVVNMKNRTCTCRKWDLTSMPCKHAVAAINDMARNDIRIGVPEELVDEVYWLSTWKKVYENVINPIPGPENWIPSQCPTKLLPPKHHKRVGRPQKKRKKSVGEAEVEAHFDSEGKMTRKGNTTKCSKCGNLGHNSRTCKGQGGENVVHAPSEDQVAGGENKTRKGKCSKCGTLGHNSRTCKGQGGENVQESQSATQGAPTSSEA</sequence>
<dbReference type="SUPFAM" id="SSF57756">
    <property type="entry name" value="Retrovirus zinc finger-like domains"/>
    <property type="match status" value="1"/>
</dbReference>
<feature type="compositionally biased region" description="Basic residues" evidence="5">
    <location>
        <begin position="98"/>
        <end position="114"/>
    </location>
</feature>
<dbReference type="GO" id="GO:0003676">
    <property type="term" value="F:nucleic acid binding"/>
    <property type="evidence" value="ECO:0007669"/>
    <property type="project" value="InterPro"/>
</dbReference>
<dbReference type="PANTHER" id="PTHR31973:SF190">
    <property type="entry name" value="MULE TRANSPOSASE DOMAIN-CONTAINING PROTEIN"/>
    <property type="match status" value="1"/>
</dbReference>
<feature type="compositionally biased region" description="Polar residues" evidence="5">
    <location>
        <begin position="189"/>
        <end position="219"/>
    </location>
</feature>
<feature type="domain" description="CCHC-type" evidence="6">
    <location>
        <begin position="139"/>
        <end position="154"/>
    </location>
</feature>
<dbReference type="InterPro" id="IPR036875">
    <property type="entry name" value="Znf_CCHC_sf"/>
</dbReference>
<reference evidence="8" key="2">
    <citation type="submission" date="2020-06" db="EMBL/GenBank/DDBJ databases">
        <title>Helianthus annuus Genome sequencing and assembly Release 2.</title>
        <authorList>
            <person name="Gouzy J."/>
            <person name="Langlade N."/>
            <person name="Munos S."/>
        </authorList>
    </citation>
    <scope>NUCLEOTIDE SEQUENCE</scope>
    <source>
        <tissue evidence="8">Leaves</tissue>
    </source>
</reference>
<organism evidence="8 9">
    <name type="scientific">Helianthus annuus</name>
    <name type="common">Common sunflower</name>
    <dbReference type="NCBI Taxonomy" id="4232"/>
    <lineage>
        <taxon>Eukaryota</taxon>
        <taxon>Viridiplantae</taxon>
        <taxon>Streptophyta</taxon>
        <taxon>Embryophyta</taxon>
        <taxon>Tracheophyta</taxon>
        <taxon>Spermatophyta</taxon>
        <taxon>Magnoliopsida</taxon>
        <taxon>eudicotyledons</taxon>
        <taxon>Gunneridae</taxon>
        <taxon>Pentapetalae</taxon>
        <taxon>asterids</taxon>
        <taxon>campanulids</taxon>
        <taxon>Asterales</taxon>
        <taxon>Asteraceae</taxon>
        <taxon>Asteroideae</taxon>
        <taxon>Heliantheae alliance</taxon>
        <taxon>Heliantheae</taxon>
        <taxon>Helianthus</taxon>
    </lineage>
</organism>
<evidence type="ECO:0000259" key="7">
    <source>
        <dbReference type="PROSITE" id="PS50966"/>
    </source>
</evidence>
<dbReference type="PROSITE" id="PS50966">
    <property type="entry name" value="ZF_SWIM"/>
    <property type="match status" value="1"/>
</dbReference>
<evidence type="ECO:0000256" key="3">
    <source>
        <dbReference type="ARBA" id="ARBA00022833"/>
    </source>
</evidence>
<evidence type="ECO:0000256" key="4">
    <source>
        <dbReference type="PROSITE-ProRule" id="PRU00047"/>
    </source>
</evidence>
<evidence type="ECO:0000256" key="1">
    <source>
        <dbReference type="ARBA" id="ARBA00022723"/>
    </source>
</evidence>
<dbReference type="Proteomes" id="UP000215914">
    <property type="component" value="Unassembled WGS sequence"/>
</dbReference>
<dbReference type="PANTHER" id="PTHR31973">
    <property type="entry name" value="POLYPROTEIN, PUTATIVE-RELATED"/>
    <property type="match status" value="1"/>
</dbReference>
<dbReference type="SMART" id="SM00343">
    <property type="entry name" value="ZnF_C2HC"/>
    <property type="match status" value="2"/>
</dbReference>
<accession>A0A9K3E260</accession>
<dbReference type="Gene3D" id="4.10.60.10">
    <property type="entry name" value="Zinc finger, CCHC-type"/>
    <property type="match status" value="1"/>
</dbReference>
<evidence type="ECO:0000256" key="2">
    <source>
        <dbReference type="ARBA" id="ARBA00022771"/>
    </source>
</evidence>